<keyword evidence="3" id="KW-1185">Reference proteome</keyword>
<sequence>MAGLPPLTQVPGTGTRVGHGRLAHGRLHLLLTLDSLVVVLISVNRKAGGTLAFVADDQFLRWVEVNNMVLGLCTVLLYHLVAVHLVNDSPHRRRGAPLALGVLFTAGAYVYALSLGDHEITNYLHGRFCSESLPTICRVVAFNDDVFSDVVFLAGFTLLNTTLMVTQLLFPTDRAPRPWDNVLITVNALFIGAGITANLAFEKAGFDPFVVGATAVFALVLLRVSPRQPVLLAPLFAHLAEWATTNLNKVERARDDYETDSAR</sequence>
<dbReference type="AlphaFoldDB" id="A0A917P940"/>
<accession>A0A917P940</accession>
<feature type="transmembrane region" description="Helical" evidence="1">
    <location>
        <begin position="65"/>
        <end position="86"/>
    </location>
</feature>
<dbReference type="Proteomes" id="UP000657574">
    <property type="component" value="Unassembled WGS sequence"/>
</dbReference>
<feature type="transmembrane region" description="Helical" evidence="1">
    <location>
        <begin position="98"/>
        <end position="116"/>
    </location>
</feature>
<name>A0A917P940_9ACTN</name>
<dbReference type="EMBL" id="BMQA01000097">
    <property type="protein sequence ID" value="GGJ67326.1"/>
    <property type="molecule type" value="Genomic_DNA"/>
</dbReference>
<evidence type="ECO:0000313" key="3">
    <source>
        <dbReference type="Proteomes" id="UP000657574"/>
    </source>
</evidence>
<organism evidence="2 3">
    <name type="scientific">Streptomyces brasiliensis</name>
    <dbReference type="NCBI Taxonomy" id="1954"/>
    <lineage>
        <taxon>Bacteria</taxon>
        <taxon>Bacillati</taxon>
        <taxon>Actinomycetota</taxon>
        <taxon>Actinomycetes</taxon>
        <taxon>Kitasatosporales</taxon>
        <taxon>Streptomycetaceae</taxon>
        <taxon>Streptomyces</taxon>
    </lineage>
</organism>
<comment type="caution">
    <text evidence="2">The sequence shown here is derived from an EMBL/GenBank/DDBJ whole genome shotgun (WGS) entry which is preliminary data.</text>
</comment>
<feature type="transmembrane region" description="Helical" evidence="1">
    <location>
        <begin position="150"/>
        <end position="170"/>
    </location>
</feature>
<feature type="transmembrane region" description="Helical" evidence="1">
    <location>
        <begin position="206"/>
        <end position="224"/>
    </location>
</feature>
<feature type="transmembrane region" description="Helical" evidence="1">
    <location>
        <begin position="182"/>
        <end position="200"/>
    </location>
</feature>
<keyword evidence="1" id="KW-0472">Membrane</keyword>
<evidence type="ECO:0000256" key="1">
    <source>
        <dbReference type="SAM" id="Phobius"/>
    </source>
</evidence>
<evidence type="ECO:0000313" key="2">
    <source>
        <dbReference type="EMBL" id="GGJ67326.1"/>
    </source>
</evidence>
<protein>
    <submittedName>
        <fullName evidence="2">Uncharacterized protein</fullName>
    </submittedName>
</protein>
<keyword evidence="1" id="KW-0812">Transmembrane</keyword>
<reference evidence="2" key="2">
    <citation type="submission" date="2020-09" db="EMBL/GenBank/DDBJ databases">
        <authorList>
            <person name="Sun Q."/>
            <person name="Ohkuma M."/>
        </authorList>
    </citation>
    <scope>NUCLEOTIDE SEQUENCE</scope>
    <source>
        <strain evidence="2">JCM 3086</strain>
    </source>
</reference>
<keyword evidence="1" id="KW-1133">Transmembrane helix</keyword>
<proteinExistence type="predicted"/>
<reference evidence="2" key="1">
    <citation type="journal article" date="2014" name="Int. J. Syst. Evol. Microbiol.">
        <title>Complete genome sequence of Corynebacterium casei LMG S-19264T (=DSM 44701T), isolated from a smear-ripened cheese.</title>
        <authorList>
            <consortium name="US DOE Joint Genome Institute (JGI-PGF)"/>
            <person name="Walter F."/>
            <person name="Albersmeier A."/>
            <person name="Kalinowski J."/>
            <person name="Ruckert C."/>
        </authorList>
    </citation>
    <scope>NUCLEOTIDE SEQUENCE</scope>
    <source>
        <strain evidence="2">JCM 3086</strain>
    </source>
</reference>
<gene>
    <name evidence="2" type="ORF">GCM10010121_092560</name>
</gene>